<dbReference type="AlphaFoldDB" id="A0A699Z8I0"/>
<keyword evidence="2" id="KW-1185">Reference proteome</keyword>
<proteinExistence type="predicted"/>
<sequence length="570" mass="61034">MKPATFSRQKNVVIARRARAASLQHHVQRGKSQCRFALQSCTTLRHPRKTMAAPDAAIQLAPRSLVVSLDIGTHGCGFAFATSAGGGPVRMHENWPDAPAPYPKTRSAILYRGRHPVEGAWGYSAIRILNELSAEEKATGNYKLVLNFKLALQDPKHAAKLPVGLSPAQVMADYLKCLRKYTLEQLALEPTLGSALARLENIQWCLTVPAMWTEASKDTMRTAALRAGLIRTADSEALTIILEPEAAALHALEHQAPPLRGGRCVLAESTRAMGGLCGSVFVDNNFSEYYREAVGPAAFDAWASACPSSLQQVMDRWEAVKCSFVDGLLPAEGAANPTGGSIEAFGFEDEGEEAGVGYRVVVPPQLLTRMTQDDRAALHTQGSASDVLLSCNIMRQLFEQPVHEICALAVSQLEAAAQEEGTGPCSIVLLVGGFARSAYLQARVRAALLPTGLAMELVVPPAPHAAVLGGAVVYGRCPELIHARRSRMAYGVRACAPYPDGAPGKFWHNEESAFYSDSMSVMVLDVGGGTADVTVHNCEERGGHCVLAESTRAMGGLCGSVFVDNNFRSG</sequence>
<dbReference type="Gene3D" id="3.30.420.40">
    <property type="match status" value="1"/>
</dbReference>
<comment type="caution">
    <text evidence="1">The sequence shown here is derived from an EMBL/GenBank/DDBJ whole genome shotgun (WGS) entry which is preliminary data.</text>
</comment>
<name>A0A699Z8I0_HAELA</name>
<dbReference type="PANTHER" id="PTHR14187:SF5">
    <property type="entry name" value="HEAT SHOCK 70 KDA PROTEIN 12A"/>
    <property type="match status" value="1"/>
</dbReference>
<evidence type="ECO:0000313" key="1">
    <source>
        <dbReference type="EMBL" id="GFH17730.1"/>
    </source>
</evidence>
<dbReference type="EMBL" id="BLLF01001192">
    <property type="protein sequence ID" value="GFH17730.1"/>
    <property type="molecule type" value="Genomic_DNA"/>
</dbReference>
<dbReference type="SUPFAM" id="SSF53067">
    <property type="entry name" value="Actin-like ATPase domain"/>
    <property type="match status" value="2"/>
</dbReference>
<accession>A0A699Z8I0</accession>
<evidence type="ECO:0000313" key="2">
    <source>
        <dbReference type="Proteomes" id="UP000485058"/>
    </source>
</evidence>
<dbReference type="Proteomes" id="UP000485058">
    <property type="component" value="Unassembled WGS sequence"/>
</dbReference>
<protein>
    <submittedName>
        <fullName evidence="1">Uncharacterized protein</fullName>
    </submittedName>
</protein>
<dbReference type="PANTHER" id="PTHR14187">
    <property type="entry name" value="ALPHA KINASE/ELONGATION FACTOR 2 KINASE"/>
    <property type="match status" value="1"/>
</dbReference>
<reference evidence="1 2" key="1">
    <citation type="submission" date="2020-02" db="EMBL/GenBank/DDBJ databases">
        <title>Draft genome sequence of Haematococcus lacustris strain NIES-144.</title>
        <authorList>
            <person name="Morimoto D."/>
            <person name="Nakagawa S."/>
            <person name="Yoshida T."/>
            <person name="Sawayama S."/>
        </authorList>
    </citation>
    <scope>NUCLEOTIDE SEQUENCE [LARGE SCALE GENOMIC DNA]</scope>
    <source>
        <strain evidence="1 2">NIES-144</strain>
    </source>
</reference>
<gene>
    <name evidence="1" type="ORF">HaLaN_14422</name>
</gene>
<organism evidence="1 2">
    <name type="scientific">Haematococcus lacustris</name>
    <name type="common">Green alga</name>
    <name type="synonym">Haematococcus pluvialis</name>
    <dbReference type="NCBI Taxonomy" id="44745"/>
    <lineage>
        <taxon>Eukaryota</taxon>
        <taxon>Viridiplantae</taxon>
        <taxon>Chlorophyta</taxon>
        <taxon>core chlorophytes</taxon>
        <taxon>Chlorophyceae</taxon>
        <taxon>CS clade</taxon>
        <taxon>Chlamydomonadales</taxon>
        <taxon>Haematococcaceae</taxon>
        <taxon>Haematococcus</taxon>
    </lineage>
</organism>
<dbReference type="InterPro" id="IPR043129">
    <property type="entry name" value="ATPase_NBD"/>
</dbReference>